<evidence type="ECO:0000313" key="4">
    <source>
        <dbReference type="Proteomes" id="UP000541535"/>
    </source>
</evidence>
<evidence type="ECO:0000256" key="2">
    <source>
        <dbReference type="SAM" id="Phobius"/>
    </source>
</evidence>
<accession>A0A7W5B875</accession>
<dbReference type="GO" id="GO:0015627">
    <property type="term" value="C:type II protein secretion system complex"/>
    <property type="evidence" value="ECO:0007669"/>
    <property type="project" value="InterPro"/>
</dbReference>
<dbReference type="PRINTS" id="PR00813">
    <property type="entry name" value="BCTERIALGSPG"/>
</dbReference>
<dbReference type="InterPro" id="IPR045584">
    <property type="entry name" value="Pilin-like"/>
</dbReference>
<evidence type="ECO:0000256" key="1">
    <source>
        <dbReference type="ARBA" id="ARBA00022481"/>
    </source>
</evidence>
<keyword evidence="2" id="KW-0472">Membrane</keyword>
<dbReference type="GO" id="GO:0015628">
    <property type="term" value="P:protein secretion by the type II secretion system"/>
    <property type="evidence" value="ECO:0007669"/>
    <property type="project" value="InterPro"/>
</dbReference>
<dbReference type="RefSeq" id="WP_183440177.1">
    <property type="nucleotide sequence ID" value="NZ_JACHXD010000003.1"/>
</dbReference>
<protein>
    <submittedName>
        <fullName evidence="3">General secretion pathway protein G</fullName>
    </submittedName>
</protein>
<name>A0A7W5B875_9BURK</name>
<dbReference type="EMBL" id="JACHXD010000003">
    <property type="protein sequence ID" value="MBB3118233.1"/>
    <property type="molecule type" value="Genomic_DNA"/>
</dbReference>
<keyword evidence="1" id="KW-0488">Methylation</keyword>
<dbReference type="InterPro" id="IPR012902">
    <property type="entry name" value="N_methyl_site"/>
</dbReference>
<keyword evidence="2" id="KW-1133">Transmembrane helix</keyword>
<reference evidence="3 4" key="1">
    <citation type="submission" date="2020-08" db="EMBL/GenBank/DDBJ databases">
        <title>Genomic Encyclopedia of Type Strains, Phase III (KMG-III): the genomes of soil and plant-associated and newly described type strains.</title>
        <authorList>
            <person name="Whitman W."/>
        </authorList>
    </citation>
    <scope>NUCLEOTIDE SEQUENCE [LARGE SCALE GENOMIC DNA]</scope>
    <source>
        <strain evidence="3 4">CECT 8897</strain>
    </source>
</reference>
<keyword evidence="4" id="KW-1185">Reference proteome</keyword>
<comment type="caution">
    <text evidence="3">The sequence shown here is derived from an EMBL/GenBank/DDBJ whole genome shotgun (WGS) entry which is preliminary data.</text>
</comment>
<sequence length="154" mass="17201">MRRTSGFTIIELLVTVAMVSVLATVAIPTAELLVQKSRERELRETLRTLRAAIDDYKQASDSGHIARSVGESGYPPTLEDLLGARDVKDPKGGMIRFLRRIPRDPLRPDLPPLRSWGLRSYASSQQNPQPGKDVFDIYSLAPGKGINGQPYREW</sequence>
<keyword evidence="2" id="KW-0812">Transmembrane</keyword>
<dbReference type="NCBIfam" id="TIGR02532">
    <property type="entry name" value="IV_pilin_GFxxxE"/>
    <property type="match status" value="1"/>
</dbReference>
<evidence type="ECO:0000313" key="3">
    <source>
        <dbReference type="EMBL" id="MBB3118233.1"/>
    </source>
</evidence>
<feature type="transmembrane region" description="Helical" evidence="2">
    <location>
        <begin position="12"/>
        <end position="34"/>
    </location>
</feature>
<organism evidence="3 4">
    <name type="scientific">Pseudoduganella violacea</name>
    <dbReference type="NCBI Taxonomy" id="1715466"/>
    <lineage>
        <taxon>Bacteria</taxon>
        <taxon>Pseudomonadati</taxon>
        <taxon>Pseudomonadota</taxon>
        <taxon>Betaproteobacteria</taxon>
        <taxon>Burkholderiales</taxon>
        <taxon>Oxalobacteraceae</taxon>
        <taxon>Telluria group</taxon>
        <taxon>Pseudoduganella</taxon>
    </lineage>
</organism>
<dbReference type="InterPro" id="IPR000983">
    <property type="entry name" value="Bac_GSPG_pilin"/>
</dbReference>
<gene>
    <name evidence="3" type="ORF">FHS03_001264</name>
</gene>
<proteinExistence type="predicted"/>
<dbReference type="SUPFAM" id="SSF54523">
    <property type="entry name" value="Pili subunits"/>
    <property type="match status" value="1"/>
</dbReference>
<dbReference type="Gene3D" id="3.30.700.10">
    <property type="entry name" value="Glycoprotein, Type 4 Pilin"/>
    <property type="match status" value="1"/>
</dbReference>
<dbReference type="AlphaFoldDB" id="A0A7W5B875"/>
<dbReference type="Pfam" id="PF07963">
    <property type="entry name" value="N_methyl"/>
    <property type="match status" value="1"/>
</dbReference>
<dbReference type="Proteomes" id="UP000541535">
    <property type="component" value="Unassembled WGS sequence"/>
</dbReference>